<feature type="region of interest" description="Disordered" evidence="1">
    <location>
        <begin position="318"/>
        <end position="345"/>
    </location>
</feature>
<feature type="compositionally biased region" description="Basic residues" evidence="1">
    <location>
        <begin position="376"/>
        <end position="386"/>
    </location>
</feature>
<dbReference type="EnsemblMetazoa" id="AALB009204-RA">
    <property type="protein sequence ID" value="AALB009204-PA"/>
    <property type="gene ID" value="AALB009204"/>
</dbReference>
<feature type="compositionally biased region" description="Polar residues" evidence="1">
    <location>
        <begin position="254"/>
        <end position="269"/>
    </location>
</feature>
<accession>A0A182FRM8</accession>
<feature type="compositionally biased region" description="Low complexity" evidence="1">
    <location>
        <begin position="387"/>
        <end position="402"/>
    </location>
</feature>
<feature type="region of interest" description="Disordered" evidence="1">
    <location>
        <begin position="1"/>
        <end position="25"/>
    </location>
</feature>
<dbReference type="VEuPathDB" id="VectorBase:AALB20_034700"/>
<dbReference type="VEuPathDB" id="VectorBase:AALB009204"/>
<evidence type="ECO:0000313" key="3">
    <source>
        <dbReference type="Proteomes" id="UP000069272"/>
    </source>
</evidence>
<organism evidence="2 3">
    <name type="scientific">Anopheles albimanus</name>
    <name type="common">New world malaria mosquito</name>
    <dbReference type="NCBI Taxonomy" id="7167"/>
    <lineage>
        <taxon>Eukaryota</taxon>
        <taxon>Metazoa</taxon>
        <taxon>Ecdysozoa</taxon>
        <taxon>Arthropoda</taxon>
        <taxon>Hexapoda</taxon>
        <taxon>Insecta</taxon>
        <taxon>Pterygota</taxon>
        <taxon>Neoptera</taxon>
        <taxon>Endopterygota</taxon>
        <taxon>Diptera</taxon>
        <taxon>Nematocera</taxon>
        <taxon>Culicoidea</taxon>
        <taxon>Culicidae</taxon>
        <taxon>Anophelinae</taxon>
        <taxon>Anopheles</taxon>
    </lineage>
</organism>
<reference evidence="2" key="2">
    <citation type="submission" date="2022-08" db="UniProtKB">
        <authorList>
            <consortium name="EnsemblMetazoa"/>
        </authorList>
    </citation>
    <scope>IDENTIFICATION</scope>
    <source>
        <strain evidence="2">STECLA/ALBI9_A</strain>
    </source>
</reference>
<dbReference type="Proteomes" id="UP000069272">
    <property type="component" value="Chromosome 2R"/>
</dbReference>
<sequence length="416" mass="45476">MLTDPKLRTALTGLPSPSPDTIIKREPLLDSPLDTGINHRPDLDDRLRLPHCTDGLVLGCSEPGGGVGVRSTLHFTGHGQLPLTAVPQLQNKQPLQGFDQIWGPARTDMRDRLQASVSGMSHYWPPYDSEPAPAVTSASSTAAVVDPPQDMATADGHIYTLTVLHESPEHGIVWSDPNALDSPVPLAPDIVDSSAGYEPPSSVVDCFNFDGAGYDLGDYYAATTTTTTNSSCKPQVQSSSHQQQHQQQQQQHQNGSSPSITGQQHQPASAISLHSTVEGLLNEIQLTSFSDQSVTSHSNNSNNNSSLYNEPSSYLYDNFAVPDSSSSSHHHHNHHQQQQHNHHQQPLLPSIATVSLDAMSATGTNQQLHQQEQQNHHHQHHLHHHQQQLQMEANDQQQQQQQQQQALLLGQVIGNC</sequence>
<keyword evidence="3" id="KW-1185">Reference proteome</keyword>
<feature type="region of interest" description="Disordered" evidence="1">
    <location>
        <begin position="362"/>
        <end position="402"/>
    </location>
</feature>
<dbReference type="AlphaFoldDB" id="A0A182FRM8"/>
<feature type="compositionally biased region" description="Basic residues" evidence="1">
    <location>
        <begin position="328"/>
        <end position="343"/>
    </location>
</feature>
<evidence type="ECO:0000313" key="2">
    <source>
        <dbReference type="EnsemblMetazoa" id="AALB009204-PA"/>
    </source>
</evidence>
<feature type="region of interest" description="Disordered" evidence="1">
    <location>
        <begin position="226"/>
        <end position="269"/>
    </location>
</feature>
<protein>
    <submittedName>
        <fullName evidence="2">Uncharacterized protein</fullName>
    </submittedName>
</protein>
<proteinExistence type="predicted"/>
<evidence type="ECO:0000256" key="1">
    <source>
        <dbReference type="SAM" id="MobiDB-lite"/>
    </source>
</evidence>
<dbReference type="STRING" id="7167.A0A182FRM8"/>
<name>A0A182FRM8_ANOAL</name>
<reference evidence="2 3" key="1">
    <citation type="journal article" date="2017" name="G3 (Bethesda)">
        <title>The Physical Genome Mapping of Anopheles albimanus Corrected Scaffold Misassemblies and Identified Interarm Rearrangements in Genus Anopheles.</title>
        <authorList>
            <person name="Artemov G.N."/>
            <person name="Peery A.N."/>
            <person name="Jiang X."/>
            <person name="Tu Z."/>
            <person name="Stegniy V.N."/>
            <person name="Sharakhova M.V."/>
            <person name="Sharakhov I.V."/>
        </authorList>
    </citation>
    <scope>NUCLEOTIDE SEQUENCE [LARGE SCALE GENOMIC DNA]</scope>
    <source>
        <strain evidence="2 3">ALBI9_A</strain>
    </source>
</reference>
<feature type="compositionally biased region" description="Low complexity" evidence="1">
    <location>
        <begin position="237"/>
        <end position="253"/>
    </location>
</feature>